<gene>
    <name evidence="1" type="ORF">ACFSCS_00250</name>
</gene>
<dbReference type="RefSeq" id="WP_343871688.1">
    <property type="nucleotide sequence ID" value="NZ_BAAAIX010000001.1"/>
</dbReference>
<name>A0ABW4RSI5_9ACTN</name>
<reference evidence="2" key="1">
    <citation type="journal article" date="2019" name="Int. J. Syst. Evol. Microbiol.">
        <title>The Global Catalogue of Microorganisms (GCM) 10K type strain sequencing project: providing services to taxonomists for standard genome sequencing and annotation.</title>
        <authorList>
            <consortium name="The Broad Institute Genomics Platform"/>
            <consortium name="The Broad Institute Genome Sequencing Center for Infectious Disease"/>
            <person name="Wu L."/>
            <person name="Ma J."/>
        </authorList>
    </citation>
    <scope>NUCLEOTIDE SEQUENCE [LARGE SCALE GENOMIC DNA]</scope>
    <source>
        <strain evidence="2">CAIM 431</strain>
    </source>
</reference>
<evidence type="ECO:0000313" key="2">
    <source>
        <dbReference type="Proteomes" id="UP001597326"/>
    </source>
</evidence>
<accession>A0ABW4RSI5</accession>
<dbReference type="EMBL" id="JBHUFZ010000001">
    <property type="protein sequence ID" value="MFD1888619.1"/>
    <property type="molecule type" value="Genomic_DNA"/>
</dbReference>
<organism evidence="1 2">
    <name type="scientific">Luteococcus peritonei</name>
    <dbReference type="NCBI Taxonomy" id="88874"/>
    <lineage>
        <taxon>Bacteria</taxon>
        <taxon>Bacillati</taxon>
        <taxon>Actinomycetota</taxon>
        <taxon>Actinomycetes</taxon>
        <taxon>Propionibacteriales</taxon>
        <taxon>Propionibacteriaceae</taxon>
        <taxon>Luteococcus</taxon>
    </lineage>
</organism>
<comment type="caution">
    <text evidence="1">The sequence shown here is derived from an EMBL/GenBank/DDBJ whole genome shotgun (WGS) entry which is preliminary data.</text>
</comment>
<keyword evidence="2" id="KW-1185">Reference proteome</keyword>
<dbReference type="Proteomes" id="UP001597326">
    <property type="component" value="Unassembled WGS sequence"/>
</dbReference>
<sequence length="99" mass="9884">METTIDCGGCRNRGPACQDCVVAVLLEQSDLAGAPTAHQEPCLDEQERAAVAALAGQGLVPPLRLLPPLTVVQGEAQVGNALKSVATGPAGLGGCPVAV</sequence>
<protein>
    <submittedName>
        <fullName evidence="1">Uncharacterized protein</fullName>
    </submittedName>
</protein>
<evidence type="ECO:0000313" key="1">
    <source>
        <dbReference type="EMBL" id="MFD1888619.1"/>
    </source>
</evidence>
<proteinExistence type="predicted"/>